<evidence type="ECO:0000313" key="1">
    <source>
        <dbReference type="EMBL" id="KAJ3113965.1"/>
    </source>
</evidence>
<dbReference type="Proteomes" id="UP001211907">
    <property type="component" value="Unassembled WGS sequence"/>
</dbReference>
<comment type="caution">
    <text evidence="1">The sequence shown here is derived from an EMBL/GenBank/DDBJ whole genome shotgun (WGS) entry which is preliminary data.</text>
</comment>
<name>A0AAD5T295_9FUNG</name>
<sequence>MGKAVDVGRPVRDLCLVESRRHPAKGLRVTFKLGELLDLCHNFDADYILFRLCQIYSGVTRGS</sequence>
<proteinExistence type="predicted"/>
<organism evidence="1 2">
    <name type="scientific">Physocladia obscura</name>
    <dbReference type="NCBI Taxonomy" id="109957"/>
    <lineage>
        <taxon>Eukaryota</taxon>
        <taxon>Fungi</taxon>
        <taxon>Fungi incertae sedis</taxon>
        <taxon>Chytridiomycota</taxon>
        <taxon>Chytridiomycota incertae sedis</taxon>
        <taxon>Chytridiomycetes</taxon>
        <taxon>Chytridiales</taxon>
        <taxon>Chytriomycetaceae</taxon>
        <taxon>Physocladia</taxon>
    </lineage>
</organism>
<feature type="non-terminal residue" evidence="1">
    <location>
        <position position="63"/>
    </location>
</feature>
<dbReference type="EMBL" id="JADGJH010001406">
    <property type="protein sequence ID" value="KAJ3113965.1"/>
    <property type="molecule type" value="Genomic_DNA"/>
</dbReference>
<dbReference type="AlphaFoldDB" id="A0AAD5T295"/>
<accession>A0AAD5T295</accession>
<protein>
    <submittedName>
        <fullName evidence="1">Uncharacterized protein</fullName>
    </submittedName>
</protein>
<keyword evidence="2" id="KW-1185">Reference proteome</keyword>
<evidence type="ECO:0000313" key="2">
    <source>
        <dbReference type="Proteomes" id="UP001211907"/>
    </source>
</evidence>
<gene>
    <name evidence="1" type="ORF">HK100_001832</name>
</gene>
<reference evidence="1" key="1">
    <citation type="submission" date="2020-05" db="EMBL/GenBank/DDBJ databases">
        <title>Phylogenomic resolution of chytrid fungi.</title>
        <authorList>
            <person name="Stajich J.E."/>
            <person name="Amses K."/>
            <person name="Simmons R."/>
            <person name="Seto K."/>
            <person name="Myers J."/>
            <person name="Bonds A."/>
            <person name="Quandt C.A."/>
            <person name="Barry K."/>
            <person name="Liu P."/>
            <person name="Grigoriev I."/>
            <person name="Longcore J.E."/>
            <person name="James T.Y."/>
        </authorList>
    </citation>
    <scope>NUCLEOTIDE SEQUENCE</scope>
    <source>
        <strain evidence="1">JEL0513</strain>
    </source>
</reference>